<reference evidence="2" key="1">
    <citation type="submission" date="2023-08" db="EMBL/GenBank/DDBJ databases">
        <title>A de novo genome assembly of Solanum verrucosum Schlechtendal, a Mexican diploid species geographically isolated from the other diploid A-genome species in potato relatives.</title>
        <authorList>
            <person name="Hosaka K."/>
        </authorList>
    </citation>
    <scope>NUCLEOTIDE SEQUENCE</scope>
    <source>
        <tissue evidence="2">Young leaves</tissue>
    </source>
</reference>
<evidence type="ECO:0000313" key="2">
    <source>
        <dbReference type="EMBL" id="WMV38348.1"/>
    </source>
</evidence>
<protein>
    <recommendedName>
        <fullName evidence="1">Reverse transcriptase domain-containing protein</fullName>
    </recommendedName>
</protein>
<evidence type="ECO:0000313" key="3">
    <source>
        <dbReference type="Proteomes" id="UP001234989"/>
    </source>
</evidence>
<keyword evidence="3" id="KW-1185">Reference proteome</keyword>
<name>A0AAF0U310_SOLVR</name>
<dbReference type="AlphaFoldDB" id="A0AAF0U310"/>
<dbReference type="Gene3D" id="3.30.70.270">
    <property type="match status" value="1"/>
</dbReference>
<accession>A0AAF0U310</accession>
<dbReference type="Gene3D" id="3.10.10.10">
    <property type="entry name" value="HIV Type 1 Reverse Transcriptase, subunit A, domain 1"/>
    <property type="match status" value="1"/>
</dbReference>
<dbReference type="PANTHER" id="PTHR24559">
    <property type="entry name" value="TRANSPOSON TY3-I GAG-POL POLYPROTEIN"/>
    <property type="match status" value="1"/>
</dbReference>
<dbReference type="InterPro" id="IPR053134">
    <property type="entry name" value="RNA-dir_DNA_polymerase"/>
</dbReference>
<sequence length="114" mass="13057">MPLKIMSFIRASKIVRYGFMAYLAYLHDVSVQSPSIESINVVSEFREGASIFTKIDLRSGYHQLKISPKDIPKTTFKTWYGHYEFLVISIGLTNAPTTFMSLMMRCLNHSCILL</sequence>
<proteinExistence type="predicted"/>
<dbReference type="PANTHER" id="PTHR24559:SF444">
    <property type="entry name" value="REVERSE TRANSCRIPTASE DOMAIN-CONTAINING PROTEIN"/>
    <property type="match status" value="1"/>
</dbReference>
<dbReference type="Pfam" id="PF00078">
    <property type="entry name" value="RVT_1"/>
    <property type="match status" value="1"/>
</dbReference>
<dbReference type="InterPro" id="IPR000477">
    <property type="entry name" value="RT_dom"/>
</dbReference>
<gene>
    <name evidence="2" type="ORF">MTR67_031733</name>
</gene>
<dbReference type="EMBL" id="CP133618">
    <property type="protein sequence ID" value="WMV38348.1"/>
    <property type="molecule type" value="Genomic_DNA"/>
</dbReference>
<dbReference type="Proteomes" id="UP001234989">
    <property type="component" value="Chromosome 7"/>
</dbReference>
<feature type="domain" description="Reverse transcriptase" evidence="1">
    <location>
        <begin position="29"/>
        <end position="108"/>
    </location>
</feature>
<dbReference type="SUPFAM" id="SSF56672">
    <property type="entry name" value="DNA/RNA polymerases"/>
    <property type="match status" value="1"/>
</dbReference>
<dbReference type="InterPro" id="IPR043128">
    <property type="entry name" value="Rev_trsase/Diguanyl_cyclase"/>
</dbReference>
<dbReference type="InterPro" id="IPR043502">
    <property type="entry name" value="DNA/RNA_pol_sf"/>
</dbReference>
<evidence type="ECO:0000259" key="1">
    <source>
        <dbReference type="Pfam" id="PF00078"/>
    </source>
</evidence>
<organism evidence="2 3">
    <name type="scientific">Solanum verrucosum</name>
    <dbReference type="NCBI Taxonomy" id="315347"/>
    <lineage>
        <taxon>Eukaryota</taxon>
        <taxon>Viridiplantae</taxon>
        <taxon>Streptophyta</taxon>
        <taxon>Embryophyta</taxon>
        <taxon>Tracheophyta</taxon>
        <taxon>Spermatophyta</taxon>
        <taxon>Magnoliopsida</taxon>
        <taxon>eudicotyledons</taxon>
        <taxon>Gunneridae</taxon>
        <taxon>Pentapetalae</taxon>
        <taxon>asterids</taxon>
        <taxon>lamiids</taxon>
        <taxon>Solanales</taxon>
        <taxon>Solanaceae</taxon>
        <taxon>Solanoideae</taxon>
        <taxon>Solaneae</taxon>
        <taxon>Solanum</taxon>
    </lineage>
</organism>